<dbReference type="InterPro" id="IPR006571">
    <property type="entry name" value="TLDc_dom"/>
</dbReference>
<proteinExistence type="inferred from homology"/>
<evidence type="ECO:0000256" key="2">
    <source>
        <dbReference type="ARBA" id="ARBA00004514"/>
    </source>
</evidence>
<protein>
    <recommendedName>
        <fullName evidence="13">Probable small nuclear ribonucleoprotein E</fullName>
    </recommendedName>
    <alternativeName>
        <fullName evidence="11">Sm protein E</fullName>
    </alternativeName>
</protein>
<dbReference type="PANTHER" id="PTHR11193">
    <property type="entry name" value="SMALL NUCLEAR RIBONUCLEOPROTEIN E"/>
    <property type="match status" value="1"/>
</dbReference>
<dbReference type="OMA" id="NCNANMD"/>
<dbReference type="Pfam" id="PF00651">
    <property type="entry name" value="BTB"/>
    <property type="match status" value="1"/>
</dbReference>
<dbReference type="Gene3D" id="2.30.30.100">
    <property type="match status" value="1"/>
</dbReference>
<keyword evidence="10 17" id="KW-0687">Ribonucleoprotein</keyword>
<keyword evidence="9" id="KW-0539">Nucleus</keyword>
<evidence type="ECO:0000256" key="4">
    <source>
        <dbReference type="ARBA" id="ARBA00022490"/>
    </source>
</evidence>
<evidence type="ECO:0000313" key="18">
    <source>
        <dbReference type="Proteomes" id="UP000037069"/>
    </source>
</evidence>
<gene>
    <name evidence="17" type="ORF">FF38_00689</name>
</gene>
<dbReference type="STRING" id="7375.A0A0L0BQ25"/>
<evidence type="ECO:0000256" key="6">
    <source>
        <dbReference type="ARBA" id="ARBA00022728"/>
    </source>
</evidence>
<evidence type="ECO:0000256" key="13">
    <source>
        <dbReference type="ARBA" id="ARBA00071875"/>
    </source>
</evidence>
<evidence type="ECO:0000256" key="5">
    <source>
        <dbReference type="ARBA" id="ARBA00022664"/>
    </source>
</evidence>
<dbReference type="InterPro" id="IPR001163">
    <property type="entry name" value="Sm_dom_euk/arc"/>
</dbReference>
<evidence type="ECO:0000256" key="12">
    <source>
        <dbReference type="ARBA" id="ARBA00058057"/>
    </source>
</evidence>
<reference evidence="17 18" key="1">
    <citation type="journal article" date="2015" name="Nat. Commun.">
        <title>Lucilia cuprina genome unlocks parasitic fly biology to underpin future interventions.</title>
        <authorList>
            <person name="Anstead C.A."/>
            <person name="Korhonen P.K."/>
            <person name="Young N.D."/>
            <person name="Hall R.S."/>
            <person name="Jex A.R."/>
            <person name="Murali S.C."/>
            <person name="Hughes D.S."/>
            <person name="Lee S.F."/>
            <person name="Perry T."/>
            <person name="Stroehlein A.J."/>
            <person name="Ansell B.R."/>
            <person name="Breugelmans B."/>
            <person name="Hofmann A."/>
            <person name="Qu J."/>
            <person name="Dugan S."/>
            <person name="Lee S.L."/>
            <person name="Chao H."/>
            <person name="Dinh H."/>
            <person name="Han Y."/>
            <person name="Doddapaneni H.V."/>
            <person name="Worley K.C."/>
            <person name="Muzny D.M."/>
            <person name="Ioannidis P."/>
            <person name="Waterhouse R.M."/>
            <person name="Zdobnov E.M."/>
            <person name="James P.J."/>
            <person name="Bagnall N.H."/>
            <person name="Kotze A.C."/>
            <person name="Gibbs R.A."/>
            <person name="Richards S."/>
            <person name="Batterham P."/>
            <person name="Gasser R.B."/>
        </authorList>
    </citation>
    <scope>NUCLEOTIDE SEQUENCE [LARGE SCALE GENOMIC DNA]</scope>
    <source>
        <strain evidence="17 18">LS</strain>
        <tissue evidence="17">Full body</tissue>
    </source>
</reference>
<dbReference type="PROSITE" id="PS50097">
    <property type="entry name" value="BTB"/>
    <property type="match status" value="1"/>
</dbReference>
<accession>A0A0L0BQ25</accession>
<dbReference type="Gene3D" id="1.25.40.420">
    <property type="match status" value="1"/>
</dbReference>
<dbReference type="SUPFAM" id="SSF54695">
    <property type="entry name" value="POZ domain"/>
    <property type="match status" value="1"/>
</dbReference>
<feature type="region of interest" description="Disordered" evidence="14">
    <location>
        <begin position="384"/>
        <end position="403"/>
    </location>
</feature>
<dbReference type="InterPro" id="IPR000210">
    <property type="entry name" value="BTB/POZ_dom"/>
</dbReference>
<evidence type="ECO:0000256" key="3">
    <source>
        <dbReference type="ARBA" id="ARBA00006850"/>
    </source>
</evidence>
<dbReference type="Proteomes" id="UP000037069">
    <property type="component" value="Unassembled WGS sequence"/>
</dbReference>
<evidence type="ECO:0000256" key="8">
    <source>
        <dbReference type="ARBA" id="ARBA00023187"/>
    </source>
</evidence>
<dbReference type="PROSITE" id="PS51886">
    <property type="entry name" value="TLDC"/>
    <property type="match status" value="1"/>
</dbReference>
<feature type="compositionally biased region" description="Gly residues" evidence="14">
    <location>
        <begin position="391"/>
        <end position="403"/>
    </location>
</feature>
<dbReference type="Pfam" id="PF01423">
    <property type="entry name" value="LSM"/>
    <property type="match status" value="1"/>
</dbReference>
<comment type="subcellular location">
    <subcellularLocation>
        <location evidence="2">Cytoplasm</location>
        <location evidence="2">Cytosol</location>
    </subcellularLocation>
    <subcellularLocation>
        <location evidence="1">Nucleus</location>
    </subcellularLocation>
</comment>
<feature type="domain" description="TLDc" evidence="16">
    <location>
        <begin position="434"/>
        <end position="607"/>
    </location>
</feature>
<keyword evidence="8" id="KW-0508">mRNA splicing</keyword>
<dbReference type="FunFam" id="2.30.30.100:FF:000013">
    <property type="entry name" value="Small nuclear ribonucleoprotein E"/>
    <property type="match status" value="1"/>
</dbReference>
<dbReference type="Gene3D" id="3.30.710.10">
    <property type="entry name" value="Potassium Channel Kv1.1, Chain A"/>
    <property type="match status" value="1"/>
</dbReference>
<dbReference type="SMART" id="SM00875">
    <property type="entry name" value="BACK"/>
    <property type="match status" value="1"/>
</dbReference>
<feature type="region of interest" description="Disordered" evidence="14">
    <location>
        <begin position="618"/>
        <end position="644"/>
    </location>
</feature>
<evidence type="ECO:0000313" key="17">
    <source>
        <dbReference type="EMBL" id="KNC22162.1"/>
    </source>
</evidence>
<comment type="caution">
    <text evidence="17">The sequence shown here is derived from an EMBL/GenBank/DDBJ whole genome shotgun (WGS) entry which is preliminary data.</text>
</comment>
<dbReference type="GO" id="GO:0005681">
    <property type="term" value="C:spliceosomal complex"/>
    <property type="evidence" value="ECO:0007669"/>
    <property type="project" value="UniProtKB-KW"/>
</dbReference>
<comment type="function">
    <text evidence="12">Plays a role in pre-mRNA splicing as a core component of the spliceosomal U1, U2, U4 and U5 small nuclear ribonucleoproteins (snRNPs), the building blocks of the spliceosome.</text>
</comment>
<dbReference type="GO" id="GO:0003723">
    <property type="term" value="F:RNA binding"/>
    <property type="evidence" value="ECO:0007669"/>
    <property type="project" value="UniProtKB-KW"/>
</dbReference>
<evidence type="ECO:0000259" key="15">
    <source>
        <dbReference type="PROSITE" id="PS50097"/>
    </source>
</evidence>
<evidence type="ECO:0000256" key="11">
    <source>
        <dbReference type="ARBA" id="ARBA00030143"/>
    </source>
</evidence>
<feature type="domain" description="BTB" evidence="15">
    <location>
        <begin position="40"/>
        <end position="120"/>
    </location>
</feature>
<dbReference type="SMART" id="SM00584">
    <property type="entry name" value="TLDc"/>
    <property type="match status" value="1"/>
</dbReference>
<dbReference type="OrthoDB" id="25620at2759"/>
<dbReference type="Pfam" id="PF07707">
    <property type="entry name" value="BACK"/>
    <property type="match status" value="1"/>
</dbReference>
<keyword evidence="4" id="KW-0963">Cytoplasm</keyword>
<evidence type="ECO:0000259" key="16">
    <source>
        <dbReference type="PROSITE" id="PS51886"/>
    </source>
</evidence>
<dbReference type="InterPro" id="IPR011705">
    <property type="entry name" value="BACK"/>
</dbReference>
<comment type="similarity">
    <text evidence="3">Belongs to the snRNP Sm proteins family.</text>
</comment>
<dbReference type="Pfam" id="PF07534">
    <property type="entry name" value="TLD"/>
    <property type="match status" value="1"/>
</dbReference>
<evidence type="ECO:0000256" key="1">
    <source>
        <dbReference type="ARBA" id="ARBA00004123"/>
    </source>
</evidence>
<evidence type="ECO:0000256" key="10">
    <source>
        <dbReference type="ARBA" id="ARBA00023274"/>
    </source>
</evidence>
<keyword evidence="7" id="KW-0694">RNA-binding</keyword>
<evidence type="ECO:0000256" key="7">
    <source>
        <dbReference type="ARBA" id="ARBA00022884"/>
    </source>
</evidence>
<keyword evidence="5" id="KW-0507">mRNA processing</keyword>
<dbReference type="AlphaFoldDB" id="A0A0L0BQ25"/>
<dbReference type="EMBL" id="JRES01001542">
    <property type="protein sequence ID" value="KNC22162.1"/>
    <property type="molecule type" value="Genomic_DNA"/>
</dbReference>
<evidence type="ECO:0000256" key="14">
    <source>
        <dbReference type="SAM" id="MobiDB-lite"/>
    </source>
</evidence>
<organism evidence="17 18">
    <name type="scientific">Lucilia cuprina</name>
    <name type="common">Green bottle fly</name>
    <name type="synonym">Australian sheep blowfly</name>
    <dbReference type="NCBI Taxonomy" id="7375"/>
    <lineage>
        <taxon>Eukaryota</taxon>
        <taxon>Metazoa</taxon>
        <taxon>Ecdysozoa</taxon>
        <taxon>Arthropoda</taxon>
        <taxon>Hexapoda</taxon>
        <taxon>Insecta</taxon>
        <taxon>Pterygota</taxon>
        <taxon>Neoptera</taxon>
        <taxon>Endopterygota</taxon>
        <taxon>Diptera</taxon>
        <taxon>Brachycera</taxon>
        <taxon>Muscomorpha</taxon>
        <taxon>Oestroidea</taxon>
        <taxon>Calliphoridae</taxon>
        <taxon>Luciliinae</taxon>
        <taxon>Lucilia</taxon>
    </lineage>
</organism>
<feature type="compositionally biased region" description="Low complexity" evidence="14">
    <location>
        <begin position="620"/>
        <end position="644"/>
    </location>
</feature>
<dbReference type="GO" id="GO:0000398">
    <property type="term" value="P:mRNA splicing, via spliceosome"/>
    <property type="evidence" value="ECO:0007669"/>
    <property type="project" value="InterPro"/>
</dbReference>
<evidence type="ECO:0000256" key="9">
    <source>
        <dbReference type="ARBA" id="ARBA00023242"/>
    </source>
</evidence>
<dbReference type="CDD" id="cd01718">
    <property type="entry name" value="Sm_E"/>
    <property type="match status" value="1"/>
</dbReference>
<dbReference type="InterPro" id="IPR011333">
    <property type="entry name" value="SKP1/BTB/POZ_sf"/>
</dbReference>
<dbReference type="SUPFAM" id="SSF50182">
    <property type="entry name" value="Sm-like ribonucleoproteins"/>
    <property type="match status" value="1"/>
</dbReference>
<keyword evidence="6" id="KW-0747">Spliceosome</keyword>
<dbReference type="GO" id="GO:0005829">
    <property type="term" value="C:cytosol"/>
    <property type="evidence" value="ECO:0007669"/>
    <property type="project" value="UniProtKB-SubCell"/>
</dbReference>
<sequence length="673" mass="74825">MGTRVPPPCPTPLICDGQSVAGLPQLIDDLQRLSEDQDSADVVFICGREEERIYAHRIIMMARCKSFKTNKRGEICRIPGCSVSPAAPGTPTSVRLPHVHPEVLRQFVLYVYTAKILLQDSRVFEMMTLAQDMGCCELRSACEDHVIATLSVDNACTFLTAVMEIHEKAVENSVNMSFKGNTKVQKVMVQPINLIFRYLQNRSRVQVWLYENINLRIEGHIVGFDEYMNLVLDDAEEVWVKTRTRKNLGRIMLKGAKCAASFMERCIIYIGENANECVKTNAFLNLKKEALIKLISSDYFCLEEEDVWRCVLAWAKNHAGVTQPTAHWTEEERGRVCQQLQGVMCHVRLLLIDSQVFAEEVEPTGAVPMELSLERYRYAALQNSNNKPGGHHGGTSMGGGGMGNMGAGGSFSAKIDGDKRLQPRLTINMFPGSQILRNDKLHLQSVLNNWYGCSKQSWRLLYRASTHGFSSTAFHRYCDGIAPCFVICLGSHGEISGGFTDVAWAKTSRKGVYIHSERAFLFALNAGVSESPLKFDIVKKPYAICYHPDCGPIFGAGADLLIANNCNTNKDSYSNLPHSYDGNNASYETLFGDYNFTITDYEVYTVAQASPNINQNPTYSSSSNCLSNTSNSLTNTNGSTGGLNNSNTMMNNNNNNNMGNNTVSLAKAKYERY</sequence>
<dbReference type="InterPro" id="IPR027078">
    <property type="entry name" value="snRNP-E"/>
</dbReference>
<dbReference type="InterPro" id="IPR010920">
    <property type="entry name" value="LSM_dom_sf"/>
</dbReference>
<dbReference type="SMART" id="SM00651">
    <property type="entry name" value="Sm"/>
    <property type="match status" value="1"/>
</dbReference>
<dbReference type="SMART" id="SM00225">
    <property type="entry name" value="BTB"/>
    <property type="match status" value="1"/>
</dbReference>
<name>A0A0L0BQ25_LUCCU</name>
<keyword evidence="18" id="KW-1185">Reference proteome</keyword>